<organism evidence="2 3">
    <name type="scientific">Prosthecobacter algae</name>
    <dbReference type="NCBI Taxonomy" id="1144682"/>
    <lineage>
        <taxon>Bacteria</taxon>
        <taxon>Pseudomonadati</taxon>
        <taxon>Verrucomicrobiota</taxon>
        <taxon>Verrucomicrobiia</taxon>
        <taxon>Verrucomicrobiales</taxon>
        <taxon>Verrucomicrobiaceae</taxon>
        <taxon>Prosthecobacter</taxon>
    </lineage>
</organism>
<evidence type="ECO:0000256" key="1">
    <source>
        <dbReference type="SAM" id="MobiDB-lite"/>
    </source>
</evidence>
<protein>
    <submittedName>
        <fullName evidence="2">Uncharacterized protein</fullName>
    </submittedName>
</protein>
<comment type="caution">
    <text evidence="2">The sequence shown here is derived from an EMBL/GenBank/DDBJ whole genome shotgun (WGS) entry which is preliminary data.</text>
</comment>
<accession>A0ABP9P0P6</accession>
<evidence type="ECO:0000313" key="3">
    <source>
        <dbReference type="Proteomes" id="UP001499852"/>
    </source>
</evidence>
<gene>
    <name evidence="2" type="ORF">GCM10023213_17330</name>
</gene>
<dbReference type="Proteomes" id="UP001499852">
    <property type="component" value="Unassembled WGS sequence"/>
</dbReference>
<reference evidence="3" key="1">
    <citation type="journal article" date="2019" name="Int. J. Syst. Evol. Microbiol.">
        <title>The Global Catalogue of Microorganisms (GCM) 10K type strain sequencing project: providing services to taxonomists for standard genome sequencing and annotation.</title>
        <authorList>
            <consortium name="The Broad Institute Genomics Platform"/>
            <consortium name="The Broad Institute Genome Sequencing Center for Infectious Disease"/>
            <person name="Wu L."/>
            <person name="Ma J."/>
        </authorList>
    </citation>
    <scope>NUCLEOTIDE SEQUENCE [LARGE SCALE GENOMIC DNA]</scope>
    <source>
        <strain evidence="3">JCM 18053</strain>
    </source>
</reference>
<name>A0ABP9P0P6_9BACT</name>
<proteinExistence type="predicted"/>
<sequence>MRLQMHAALPQEIPAAAKRPGLRQSPGAFESSPGPVRPSFIGPMRRIGPIARRPPPSDHVIPELPHTPKERGLPSPVL</sequence>
<keyword evidence="3" id="KW-1185">Reference proteome</keyword>
<feature type="region of interest" description="Disordered" evidence="1">
    <location>
        <begin position="1"/>
        <end position="78"/>
    </location>
</feature>
<evidence type="ECO:0000313" key="2">
    <source>
        <dbReference type="EMBL" id="GAA5138481.1"/>
    </source>
</evidence>
<dbReference type="EMBL" id="BAABIA010000003">
    <property type="protein sequence ID" value="GAA5138481.1"/>
    <property type="molecule type" value="Genomic_DNA"/>
</dbReference>
<feature type="compositionally biased region" description="Low complexity" evidence="1">
    <location>
        <begin position="41"/>
        <end position="51"/>
    </location>
</feature>